<sequence length="132" mass="14933">MMDADELRAILSAQAAAQDKMLQAVMKKMRSMFSTMISSSTTAHTTSAEKARPVSYAAQPKISQEIHRLLERNALEQHQHPIPTPEDMFAKLNGERYFSQLDLAKAYLEIEVDEESRRLLRIHIAAYIASVT</sequence>
<dbReference type="OrthoDB" id="5850509at2759"/>
<dbReference type="PANTHER" id="PTHR37984:SF5">
    <property type="entry name" value="PROTEIN NYNRIN-LIKE"/>
    <property type="match status" value="1"/>
</dbReference>
<keyword evidence="1" id="KW-1185">Reference proteome</keyword>
<accession>A0A7I4YKH4</accession>
<dbReference type="PANTHER" id="PTHR37984">
    <property type="entry name" value="PROTEIN CBG26694"/>
    <property type="match status" value="1"/>
</dbReference>
<dbReference type="InterPro" id="IPR043128">
    <property type="entry name" value="Rev_trsase/Diguanyl_cyclase"/>
</dbReference>
<dbReference type="Gene3D" id="3.10.10.10">
    <property type="entry name" value="HIV Type 1 Reverse Transcriptase, subunit A, domain 1"/>
    <property type="match status" value="1"/>
</dbReference>
<proteinExistence type="predicted"/>
<dbReference type="WBParaSite" id="HCON_00112280-00001">
    <property type="protein sequence ID" value="HCON_00112280-00001"/>
    <property type="gene ID" value="HCON_00112280"/>
</dbReference>
<dbReference type="Gene3D" id="3.30.70.270">
    <property type="match status" value="1"/>
</dbReference>
<protein>
    <submittedName>
        <fullName evidence="2">Reverse transcriptase domain-containing protein</fullName>
    </submittedName>
</protein>
<dbReference type="InterPro" id="IPR043502">
    <property type="entry name" value="DNA/RNA_pol_sf"/>
</dbReference>
<organism evidence="1 2">
    <name type="scientific">Haemonchus contortus</name>
    <name type="common">Barber pole worm</name>
    <dbReference type="NCBI Taxonomy" id="6289"/>
    <lineage>
        <taxon>Eukaryota</taxon>
        <taxon>Metazoa</taxon>
        <taxon>Ecdysozoa</taxon>
        <taxon>Nematoda</taxon>
        <taxon>Chromadorea</taxon>
        <taxon>Rhabditida</taxon>
        <taxon>Rhabditina</taxon>
        <taxon>Rhabditomorpha</taxon>
        <taxon>Strongyloidea</taxon>
        <taxon>Trichostrongylidae</taxon>
        <taxon>Haemonchus</taxon>
    </lineage>
</organism>
<dbReference type="Proteomes" id="UP000025227">
    <property type="component" value="Unplaced"/>
</dbReference>
<evidence type="ECO:0000313" key="2">
    <source>
        <dbReference type="WBParaSite" id="HCON_00112280-00001"/>
    </source>
</evidence>
<dbReference type="InterPro" id="IPR050951">
    <property type="entry name" value="Retrovirus_Pol_polyprotein"/>
</dbReference>
<dbReference type="AlphaFoldDB" id="A0A7I4YKH4"/>
<dbReference type="SUPFAM" id="SSF56672">
    <property type="entry name" value="DNA/RNA polymerases"/>
    <property type="match status" value="1"/>
</dbReference>
<reference evidence="2" key="1">
    <citation type="submission" date="2020-12" db="UniProtKB">
        <authorList>
            <consortium name="WormBaseParasite"/>
        </authorList>
    </citation>
    <scope>IDENTIFICATION</scope>
    <source>
        <strain evidence="2">MHco3</strain>
    </source>
</reference>
<evidence type="ECO:0000313" key="1">
    <source>
        <dbReference type="Proteomes" id="UP000025227"/>
    </source>
</evidence>
<name>A0A7I4YKH4_HAECO</name>